<proteinExistence type="predicted"/>
<dbReference type="EMBL" id="MHRK01000049">
    <property type="protein sequence ID" value="OHA22666.1"/>
    <property type="molecule type" value="Genomic_DNA"/>
</dbReference>
<dbReference type="GO" id="GO:0009307">
    <property type="term" value="P:DNA restriction-modification system"/>
    <property type="evidence" value="ECO:0007669"/>
    <property type="project" value="InterPro"/>
</dbReference>
<dbReference type="GO" id="GO:0005524">
    <property type="term" value="F:ATP binding"/>
    <property type="evidence" value="ECO:0007669"/>
    <property type="project" value="UniProtKB-UniRule"/>
</dbReference>
<evidence type="ECO:0000256" key="1">
    <source>
        <dbReference type="ARBA" id="ARBA00022741"/>
    </source>
</evidence>
<dbReference type="Gene3D" id="3.40.1350.10">
    <property type="match status" value="1"/>
</dbReference>
<evidence type="ECO:0000256" key="3">
    <source>
        <dbReference type="PROSITE-ProRule" id="PRU00492"/>
    </source>
</evidence>
<comment type="caution">
    <text evidence="5">The sequence shown here is derived from an EMBL/GenBank/DDBJ whole genome shotgun (WGS) entry which is preliminary data.</text>
</comment>
<dbReference type="SUPFAM" id="SSF52980">
    <property type="entry name" value="Restriction endonuclease-like"/>
    <property type="match status" value="1"/>
</dbReference>
<protein>
    <recommendedName>
        <fullName evidence="4">ATP-cone domain-containing protein</fullName>
    </recommendedName>
</protein>
<dbReference type="Proteomes" id="UP000177130">
    <property type="component" value="Unassembled WGS sequence"/>
</dbReference>
<keyword evidence="1 3" id="KW-0547">Nucleotide-binding</keyword>
<dbReference type="GO" id="GO:0004519">
    <property type="term" value="F:endonuclease activity"/>
    <property type="evidence" value="ECO:0007669"/>
    <property type="project" value="InterPro"/>
</dbReference>
<name>A0A1G2MFI5_9BACT</name>
<organism evidence="5 6">
    <name type="scientific">Candidatus Taylorbacteria bacterium RIFCSPHIGHO2_02_FULL_43_32b</name>
    <dbReference type="NCBI Taxonomy" id="1802306"/>
    <lineage>
        <taxon>Bacteria</taxon>
        <taxon>Candidatus Tayloriibacteriota</taxon>
    </lineage>
</organism>
<gene>
    <name evidence="5" type="ORF">A3C72_01250</name>
</gene>
<evidence type="ECO:0000313" key="6">
    <source>
        <dbReference type="Proteomes" id="UP000177130"/>
    </source>
</evidence>
<dbReference type="InterPro" id="IPR005144">
    <property type="entry name" value="ATP-cone_dom"/>
</dbReference>
<dbReference type="InterPro" id="IPR011856">
    <property type="entry name" value="tRNA_endonuc-like_dom_sf"/>
</dbReference>
<dbReference type="STRING" id="1802306.A3C72_01250"/>
<evidence type="ECO:0000259" key="4">
    <source>
        <dbReference type="PROSITE" id="PS51161"/>
    </source>
</evidence>
<accession>A0A1G2MFI5</accession>
<evidence type="ECO:0000256" key="2">
    <source>
        <dbReference type="ARBA" id="ARBA00022840"/>
    </source>
</evidence>
<reference evidence="5 6" key="1">
    <citation type="journal article" date="2016" name="Nat. Commun.">
        <title>Thousands of microbial genomes shed light on interconnected biogeochemical processes in an aquifer system.</title>
        <authorList>
            <person name="Anantharaman K."/>
            <person name="Brown C.T."/>
            <person name="Hug L.A."/>
            <person name="Sharon I."/>
            <person name="Castelle C.J."/>
            <person name="Probst A.J."/>
            <person name="Thomas B.C."/>
            <person name="Singh A."/>
            <person name="Wilkins M.J."/>
            <person name="Karaoz U."/>
            <person name="Brodie E.L."/>
            <person name="Williams K.H."/>
            <person name="Hubbard S.S."/>
            <person name="Banfield J.F."/>
        </authorList>
    </citation>
    <scope>NUCLEOTIDE SEQUENCE [LARGE SCALE GENOMIC DNA]</scope>
</reference>
<keyword evidence="2 3" id="KW-0067">ATP-binding</keyword>
<dbReference type="InterPro" id="IPR011335">
    <property type="entry name" value="Restrct_endonuc-II-like"/>
</dbReference>
<feature type="domain" description="ATP-cone" evidence="4">
    <location>
        <begin position="5"/>
        <end position="86"/>
    </location>
</feature>
<dbReference type="PROSITE" id="PS51161">
    <property type="entry name" value="ATP_CONE"/>
    <property type="match status" value="1"/>
</dbReference>
<dbReference type="GO" id="GO:0003677">
    <property type="term" value="F:DNA binding"/>
    <property type="evidence" value="ECO:0007669"/>
    <property type="project" value="InterPro"/>
</dbReference>
<evidence type="ECO:0000313" key="5">
    <source>
        <dbReference type="EMBL" id="OHA22666.1"/>
    </source>
</evidence>
<sequence length="289" mass="32605">MTKELYVTKADGTREIFDSKKLFSSLQNSGVSKTTAVHIVEHISKEIDDGMSTSMIRDHANFLLGRMEKPAGARYSLKRALADLGPSGFPFEQYVAELFRARSFHVETNQFIKGHCTEHEVDLVVWNENRLFMVEAKFHNELGLKSDLKVALYVKARFDDLRGVDFFYGKKRKLDEGWLITNTKFTEKAISYAACAGLRIVGWNYPEDGNLHDLIEDVGLHPVTSISSLSLTEKHKLIESGLVLCRDITNPSLLKELGFDENKIDEIIEEAHIINPPKTGADILSAFAR</sequence>
<dbReference type="InterPro" id="IPR007560">
    <property type="entry name" value="Restrct_endonuc_IV_Mrr"/>
</dbReference>
<dbReference type="Pfam" id="PF04471">
    <property type="entry name" value="Mrr_cat"/>
    <property type="match status" value="1"/>
</dbReference>
<dbReference type="AlphaFoldDB" id="A0A1G2MFI5"/>